<dbReference type="InterPro" id="IPR032806">
    <property type="entry name" value="YbfD_N"/>
</dbReference>
<dbReference type="InterPro" id="IPR051698">
    <property type="entry name" value="Transposase_11-like"/>
</dbReference>
<evidence type="ECO:0000259" key="2">
    <source>
        <dbReference type="Pfam" id="PF01609"/>
    </source>
</evidence>
<gene>
    <name evidence="4" type="ORF">HNR25_003907</name>
</gene>
<dbReference type="Proteomes" id="UP000578077">
    <property type="component" value="Unassembled WGS sequence"/>
</dbReference>
<dbReference type="NCBIfam" id="NF033564">
    <property type="entry name" value="transpos_ISAs1"/>
    <property type="match status" value="1"/>
</dbReference>
<dbReference type="PANTHER" id="PTHR30298">
    <property type="entry name" value="H REPEAT-ASSOCIATED PREDICTED TRANSPOSASE"/>
    <property type="match status" value="1"/>
</dbReference>
<dbReference type="EMBL" id="JACHLY010000001">
    <property type="protein sequence ID" value="MBB6000156.1"/>
    <property type="molecule type" value="Genomic_DNA"/>
</dbReference>
<evidence type="ECO:0000313" key="4">
    <source>
        <dbReference type="EMBL" id="MBB6000156.1"/>
    </source>
</evidence>
<feature type="domain" description="H repeat-associated protein N-terminal" evidence="3">
    <location>
        <begin position="26"/>
        <end position="116"/>
    </location>
</feature>
<keyword evidence="5" id="KW-1185">Reference proteome</keyword>
<evidence type="ECO:0000259" key="3">
    <source>
        <dbReference type="Pfam" id="PF13808"/>
    </source>
</evidence>
<accession>A0A841EAZ5</accession>
<evidence type="ECO:0000256" key="1">
    <source>
        <dbReference type="SAM" id="MobiDB-lite"/>
    </source>
</evidence>
<dbReference type="InterPro" id="IPR047647">
    <property type="entry name" value="ISAs1_transpos"/>
</dbReference>
<dbReference type="PANTHER" id="PTHR30298:SF0">
    <property type="entry name" value="PROTEIN YBFL-RELATED"/>
    <property type="match status" value="1"/>
</dbReference>
<dbReference type="GO" id="GO:0006313">
    <property type="term" value="P:DNA transposition"/>
    <property type="evidence" value="ECO:0007669"/>
    <property type="project" value="InterPro"/>
</dbReference>
<evidence type="ECO:0000313" key="5">
    <source>
        <dbReference type="Proteomes" id="UP000578077"/>
    </source>
</evidence>
<comment type="caution">
    <text evidence="4">The sequence shown here is derived from an EMBL/GenBank/DDBJ whole genome shotgun (WGS) entry which is preliminary data.</text>
</comment>
<dbReference type="GO" id="GO:0004803">
    <property type="term" value="F:transposase activity"/>
    <property type="evidence" value="ECO:0007669"/>
    <property type="project" value="InterPro"/>
</dbReference>
<dbReference type="GO" id="GO:0003677">
    <property type="term" value="F:DNA binding"/>
    <property type="evidence" value="ECO:0007669"/>
    <property type="project" value="InterPro"/>
</dbReference>
<dbReference type="Pfam" id="PF13808">
    <property type="entry name" value="DDE_Tnp_1_assoc"/>
    <property type="match status" value="1"/>
</dbReference>
<feature type="domain" description="Transposase IS4-like" evidence="2">
    <location>
        <begin position="157"/>
        <end position="374"/>
    </location>
</feature>
<name>A0A841EAZ5_9ACTN</name>
<dbReference type="Pfam" id="PF01609">
    <property type="entry name" value="DDE_Tnp_1"/>
    <property type="match status" value="1"/>
</dbReference>
<sequence length="428" mass="46458">MSYSPTPADSSIPPAAWTGEPGSDLLDHLATIDDPRDPRGRRYSLASLLALCVCAMTSAGHDTAGAVIEWAHNAPRTTLARLGLPVCPFTQRIRIPDERTLREALARLDPAHLTRAGLAALPLRTSPAHDPPSTPAGAPEREHRRAHRHRPSPERPRHEAYAVDGKTQRGARPAKGRRARSVSFHAARHRDAALVACTQITGKGCETTAFTPLLDQLGDEDLAGVLITADALHTVAAHAAYLRSRGAHYLIYAKANRPGLHSQPAALPWKQVPVAHVEGPEHVHGRQERRSIKVTAVDGLAFSGARQAVRIERHRREHGTAATSREVVFAVTDLQAHQVSPAEPAAHARGHRIVENRVHHVRDVTFSEDRRRTRIGAAPVVLGCVTDMVRQALAAAGWKNLASGRRAHTNPDKALALHGITRTQPVWA</sequence>
<organism evidence="4 5">
    <name type="scientific">Streptomonospora salina</name>
    <dbReference type="NCBI Taxonomy" id="104205"/>
    <lineage>
        <taxon>Bacteria</taxon>
        <taxon>Bacillati</taxon>
        <taxon>Actinomycetota</taxon>
        <taxon>Actinomycetes</taxon>
        <taxon>Streptosporangiales</taxon>
        <taxon>Nocardiopsidaceae</taxon>
        <taxon>Streptomonospora</taxon>
    </lineage>
</organism>
<dbReference type="AlphaFoldDB" id="A0A841EAZ5"/>
<feature type="compositionally biased region" description="Basic and acidic residues" evidence="1">
    <location>
        <begin position="151"/>
        <end position="161"/>
    </location>
</feature>
<proteinExistence type="predicted"/>
<protein>
    <submittedName>
        <fullName evidence="4">Putative transposase YbfD/YdcC</fullName>
    </submittedName>
</protein>
<reference evidence="4 5" key="1">
    <citation type="submission" date="2020-08" db="EMBL/GenBank/DDBJ databases">
        <title>Sequencing the genomes of 1000 actinobacteria strains.</title>
        <authorList>
            <person name="Klenk H.-P."/>
        </authorList>
    </citation>
    <scope>NUCLEOTIDE SEQUENCE [LARGE SCALE GENOMIC DNA]</scope>
    <source>
        <strain evidence="4 5">DSM 44593</strain>
    </source>
</reference>
<dbReference type="InterPro" id="IPR002559">
    <property type="entry name" value="Transposase_11"/>
</dbReference>
<dbReference type="RefSeq" id="WP_221457733.1">
    <property type="nucleotide sequence ID" value="NZ_JACHLY010000001.1"/>
</dbReference>
<feature type="region of interest" description="Disordered" evidence="1">
    <location>
        <begin position="121"/>
        <end position="179"/>
    </location>
</feature>